<feature type="transmembrane region" description="Helical" evidence="1">
    <location>
        <begin position="76"/>
        <end position="100"/>
    </location>
</feature>
<proteinExistence type="predicted"/>
<dbReference type="EMBL" id="GEDG01020847">
    <property type="protein sequence ID" value="JAP18797.1"/>
    <property type="molecule type" value="Transcribed_RNA"/>
</dbReference>
<accession>A0A0V0HEV7</accession>
<name>A0A0V0HEV7_SOLCH</name>
<sequence length="107" mass="12895">MLSGCHSWTIIIVNDFGFGSSGWRRVGFLEPDPFNMVGSANSKWCISLIYYIIRVKGGMLWYTIWGYNWTWVWVRFYLFLILFFLFFTFMFVCHLVCFIYQDQCTKF</sequence>
<protein>
    <submittedName>
        <fullName evidence="2">Putative ovule protein</fullName>
    </submittedName>
</protein>
<evidence type="ECO:0000313" key="2">
    <source>
        <dbReference type="EMBL" id="JAP18797.1"/>
    </source>
</evidence>
<reference evidence="2" key="1">
    <citation type="submission" date="2015-12" db="EMBL/GenBank/DDBJ databases">
        <title>Gene expression during late stages of embryo sac development: a critical building block for successful pollen-pistil interactions.</title>
        <authorList>
            <person name="Liu Y."/>
            <person name="Joly V."/>
            <person name="Sabar M."/>
            <person name="Matton D.P."/>
        </authorList>
    </citation>
    <scope>NUCLEOTIDE SEQUENCE</scope>
</reference>
<feature type="transmembrane region" description="Helical" evidence="1">
    <location>
        <begin position="44"/>
        <end position="64"/>
    </location>
</feature>
<dbReference type="AlphaFoldDB" id="A0A0V0HEV7"/>
<evidence type="ECO:0000256" key="1">
    <source>
        <dbReference type="SAM" id="Phobius"/>
    </source>
</evidence>
<feature type="non-terminal residue" evidence="2">
    <location>
        <position position="107"/>
    </location>
</feature>
<keyword evidence="1" id="KW-0812">Transmembrane</keyword>
<organism evidence="2">
    <name type="scientific">Solanum chacoense</name>
    <name type="common">Chaco potato</name>
    <dbReference type="NCBI Taxonomy" id="4108"/>
    <lineage>
        <taxon>Eukaryota</taxon>
        <taxon>Viridiplantae</taxon>
        <taxon>Streptophyta</taxon>
        <taxon>Embryophyta</taxon>
        <taxon>Tracheophyta</taxon>
        <taxon>Spermatophyta</taxon>
        <taxon>Magnoliopsida</taxon>
        <taxon>eudicotyledons</taxon>
        <taxon>Gunneridae</taxon>
        <taxon>Pentapetalae</taxon>
        <taxon>asterids</taxon>
        <taxon>lamiids</taxon>
        <taxon>Solanales</taxon>
        <taxon>Solanaceae</taxon>
        <taxon>Solanoideae</taxon>
        <taxon>Solaneae</taxon>
        <taxon>Solanum</taxon>
    </lineage>
</organism>
<keyword evidence="1" id="KW-1133">Transmembrane helix</keyword>
<keyword evidence="1" id="KW-0472">Membrane</keyword>